<protein>
    <submittedName>
        <fullName evidence="7">Glycosyl transferase family 2</fullName>
    </submittedName>
</protein>
<keyword evidence="8" id="KW-1185">Reference proteome</keyword>
<dbReference type="Gene3D" id="3.90.550.10">
    <property type="entry name" value="Spore Coat Polysaccharide Biosynthesis Protein SpsA, Chain A"/>
    <property type="match status" value="1"/>
</dbReference>
<evidence type="ECO:0000256" key="2">
    <source>
        <dbReference type="ARBA" id="ARBA00022475"/>
    </source>
</evidence>
<dbReference type="InterPro" id="IPR029044">
    <property type="entry name" value="Nucleotide-diphossugar_trans"/>
</dbReference>
<feature type="domain" description="Glycosyltransferase 2-like" evidence="6">
    <location>
        <begin position="21"/>
        <end position="166"/>
    </location>
</feature>
<dbReference type="NCBIfam" id="TIGR04283">
    <property type="entry name" value="glyco_like_mftF"/>
    <property type="match status" value="1"/>
</dbReference>
<organism evidence="7 8">
    <name type="scientific">Methylocaldum marinum</name>
    <dbReference type="NCBI Taxonomy" id="1432792"/>
    <lineage>
        <taxon>Bacteria</taxon>
        <taxon>Pseudomonadati</taxon>
        <taxon>Pseudomonadota</taxon>
        <taxon>Gammaproteobacteria</taxon>
        <taxon>Methylococcales</taxon>
        <taxon>Methylococcaceae</taxon>
        <taxon>Methylocaldum</taxon>
    </lineage>
</organism>
<evidence type="ECO:0000313" key="8">
    <source>
        <dbReference type="Proteomes" id="UP000266313"/>
    </source>
</evidence>
<keyword evidence="4 7" id="KW-0808">Transferase</keyword>
<dbReference type="SUPFAM" id="SSF53448">
    <property type="entry name" value="Nucleotide-diphospho-sugar transferases"/>
    <property type="match status" value="1"/>
</dbReference>
<reference evidence="7 8" key="1">
    <citation type="submission" date="2016-12" db="EMBL/GenBank/DDBJ databases">
        <title>Genome sequencing of Methylocaldum marinum.</title>
        <authorList>
            <person name="Takeuchi M."/>
            <person name="Kamagata Y."/>
            <person name="Hiraoka S."/>
            <person name="Oshima K."/>
            <person name="Hattori M."/>
            <person name="Iwasaki W."/>
        </authorList>
    </citation>
    <scope>NUCLEOTIDE SEQUENCE [LARGE SCALE GENOMIC DNA]</scope>
    <source>
        <strain evidence="7 8">S8</strain>
    </source>
</reference>
<comment type="subcellular location">
    <subcellularLocation>
        <location evidence="1">Cell membrane</location>
    </subcellularLocation>
</comment>
<keyword evidence="2" id="KW-1003">Cell membrane</keyword>
<dbReference type="PANTHER" id="PTHR43646:SF2">
    <property type="entry name" value="GLYCOSYLTRANSFERASE 2-LIKE DOMAIN-CONTAINING PROTEIN"/>
    <property type="match status" value="1"/>
</dbReference>
<evidence type="ECO:0000256" key="4">
    <source>
        <dbReference type="ARBA" id="ARBA00022679"/>
    </source>
</evidence>
<evidence type="ECO:0000313" key="7">
    <source>
        <dbReference type="EMBL" id="BBA36328.1"/>
    </source>
</evidence>
<dbReference type="CDD" id="cd02522">
    <property type="entry name" value="GT_2_like_a"/>
    <property type="match status" value="1"/>
</dbReference>
<accession>A0A250KXC0</accession>
<dbReference type="Proteomes" id="UP000266313">
    <property type="component" value="Chromosome"/>
</dbReference>
<evidence type="ECO:0000259" key="6">
    <source>
        <dbReference type="Pfam" id="PF00535"/>
    </source>
</evidence>
<evidence type="ECO:0000256" key="1">
    <source>
        <dbReference type="ARBA" id="ARBA00004236"/>
    </source>
</evidence>
<evidence type="ECO:0000256" key="5">
    <source>
        <dbReference type="ARBA" id="ARBA00023136"/>
    </source>
</evidence>
<dbReference type="GO" id="GO:0005886">
    <property type="term" value="C:plasma membrane"/>
    <property type="evidence" value="ECO:0007669"/>
    <property type="project" value="UniProtKB-SubCell"/>
</dbReference>
<sequence length="243" mass="26932">MSSIQAARGSCCAGSANIRWSIVIPVLNEADIIADALTRLRPLQQQGIELVVADGGSTDHSPDLVREYGVRLVHTATGRAAQMNAGAGVATGEYLLFLHVDTRLPESAGHTLARIFASGAVWGHFDVQLSGKQSLLRVVETLMNRRSRLTGIATGDQAMFVRRDLFEHIGGFPEIPLMEDVSLSKRLNRIARPVCLRERVVTSSRRWEKNGIVRTILLMWQLRLLYFLGTDPAKLAARYYEHD</sequence>
<keyword evidence="3" id="KW-0328">Glycosyltransferase</keyword>
<gene>
    <name evidence="7" type="ORF">sS8_4398</name>
</gene>
<dbReference type="InterPro" id="IPR001173">
    <property type="entry name" value="Glyco_trans_2-like"/>
</dbReference>
<proteinExistence type="predicted"/>
<dbReference type="PANTHER" id="PTHR43646">
    <property type="entry name" value="GLYCOSYLTRANSFERASE"/>
    <property type="match status" value="1"/>
</dbReference>
<dbReference type="InterPro" id="IPR026461">
    <property type="entry name" value="Trfase_2_rSAM/seldom_assoc"/>
</dbReference>
<dbReference type="AlphaFoldDB" id="A0A250KXC0"/>
<dbReference type="Pfam" id="PF00535">
    <property type="entry name" value="Glycos_transf_2"/>
    <property type="match status" value="1"/>
</dbReference>
<dbReference type="KEGG" id="mmai:sS8_4398"/>
<keyword evidence="5" id="KW-0472">Membrane</keyword>
<evidence type="ECO:0000256" key="3">
    <source>
        <dbReference type="ARBA" id="ARBA00022676"/>
    </source>
</evidence>
<dbReference type="EMBL" id="AP017928">
    <property type="protein sequence ID" value="BBA36328.1"/>
    <property type="molecule type" value="Genomic_DNA"/>
</dbReference>
<dbReference type="GO" id="GO:0016757">
    <property type="term" value="F:glycosyltransferase activity"/>
    <property type="evidence" value="ECO:0007669"/>
    <property type="project" value="UniProtKB-KW"/>
</dbReference>
<name>A0A250KXC0_9GAMM</name>